<evidence type="ECO:0000256" key="1">
    <source>
        <dbReference type="SAM" id="Phobius"/>
    </source>
</evidence>
<dbReference type="AlphaFoldDB" id="A0A3E1F1J9"/>
<keyword evidence="1" id="KW-0472">Membrane</keyword>
<dbReference type="Proteomes" id="UP000257127">
    <property type="component" value="Unassembled WGS sequence"/>
</dbReference>
<keyword evidence="3" id="KW-1185">Reference proteome</keyword>
<dbReference type="RefSeq" id="WP_116879520.1">
    <property type="nucleotide sequence ID" value="NZ_QURB01000001.1"/>
</dbReference>
<dbReference type="OrthoDB" id="831785at2"/>
<reference evidence="2 3" key="1">
    <citation type="submission" date="2018-08" db="EMBL/GenBank/DDBJ databases">
        <title>The draft genome squence of Brumimicrobium sp. N62.</title>
        <authorList>
            <person name="Du Z.-J."/>
            <person name="Luo H.-R."/>
        </authorList>
    </citation>
    <scope>NUCLEOTIDE SEQUENCE [LARGE SCALE GENOMIC DNA]</scope>
    <source>
        <strain evidence="2 3">N62</strain>
    </source>
</reference>
<keyword evidence="1" id="KW-0812">Transmembrane</keyword>
<comment type="caution">
    <text evidence="2">The sequence shown here is derived from an EMBL/GenBank/DDBJ whole genome shotgun (WGS) entry which is preliminary data.</text>
</comment>
<keyword evidence="1" id="KW-1133">Transmembrane helix</keyword>
<evidence type="ECO:0000313" key="3">
    <source>
        <dbReference type="Proteomes" id="UP000257127"/>
    </source>
</evidence>
<evidence type="ECO:0000313" key="2">
    <source>
        <dbReference type="EMBL" id="RFC55685.1"/>
    </source>
</evidence>
<gene>
    <name evidence="2" type="ORF">DXU93_01760</name>
</gene>
<name>A0A3E1F1J9_9FLAO</name>
<feature type="transmembrane region" description="Helical" evidence="1">
    <location>
        <begin position="12"/>
        <end position="31"/>
    </location>
</feature>
<organism evidence="2 3">
    <name type="scientific">Brumimicrobium aurantiacum</name>
    <dbReference type="NCBI Taxonomy" id="1737063"/>
    <lineage>
        <taxon>Bacteria</taxon>
        <taxon>Pseudomonadati</taxon>
        <taxon>Bacteroidota</taxon>
        <taxon>Flavobacteriia</taxon>
        <taxon>Flavobacteriales</taxon>
        <taxon>Crocinitomicaceae</taxon>
        <taxon>Brumimicrobium</taxon>
    </lineage>
</organism>
<dbReference type="EMBL" id="QURB01000001">
    <property type="protein sequence ID" value="RFC55685.1"/>
    <property type="molecule type" value="Genomic_DNA"/>
</dbReference>
<accession>A0A3E1F1J9</accession>
<sequence>MKANASGILKSITQIYVLSHLICLFSAAFVFGQQTRVYEGDYLLSNELEGEATYQYKIENGLQIKDGPFEFSSLGDQQEFKEKYLLEGSYHQNKKSGKWKFSHYLLKADADEFIVDYSIQKTSSGKVHYVEGDFKAGKPHGKWSSLTLKIEKSVVVDTLNFVRAEFDNGNFIGKVQAKNKVYQLAGEIDDNSFLNGEWILFQQKDSKAIIDYRNYNAGMLTANSLELEGKRHFLNNFSAKEQDLVSKNFITISFDKKYIAILEQSTLGKKTEGNKDISTEFLSVQTQSNQRFLEVFNVFRKYNELHIWGKDTAIKLPKVKVKKYPYTKEELEIIKQSAPLVTETNQMLLDFLNDAQVKISLNANDSIAKYHVVYAHYKTAFSNLKSVFDALDQPAFEYVNRSVVIPQIFNGIDYPETIQFETRNTAQSLNFDFPSDVESDQSNIAVFYDQLKEINQDLKKFSKVVQPILSQEKQREHLAEDEARLVEKRDSILLLFDTDNNDLNDYQLLVAKEVVNYVEEQFKLYAQQSIEEKVESLRSTLICFDQMISLHAMLDDMPEKLNEIKVLYTRTVWNPFTMTDMDEIVKEDVYQAYREILLDHYLTILESRINCLGLESAMDNFDELFNKMITLREQDTQKLEKKVKRESDPETLIEAFELNKIKSE</sequence>
<proteinExistence type="predicted"/>
<protein>
    <submittedName>
        <fullName evidence="2">Uncharacterized protein</fullName>
    </submittedName>
</protein>